<organism evidence="1">
    <name type="scientific">Cyanothece sp. (strain PCC 7425 / ATCC 29141)</name>
    <dbReference type="NCBI Taxonomy" id="395961"/>
    <lineage>
        <taxon>Bacteria</taxon>
        <taxon>Bacillati</taxon>
        <taxon>Cyanobacteriota</taxon>
        <taxon>Cyanophyceae</taxon>
        <taxon>Gomontiellales</taxon>
        <taxon>Cyanothecaceae</taxon>
        <taxon>Cyanothece</taxon>
    </lineage>
</organism>
<dbReference type="eggNOG" id="COG5512">
    <property type="taxonomic scope" value="Bacteria"/>
</dbReference>
<dbReference type="PANTHER" id="PTHR36456">
    <property type="entry name" value="UPF0232 PROTEIN SCO3875"/>
    <property type="match status" value="1"/>
</dbReference>
<dbReference type="KEGG" id="cyn:Cyan7425_5098"/>
<sequence>MALEPLPTLLKQLQTRQGWQAQQQFQHLLRSWPEIVGITVAQQTRPLGISPQGVLRVATSSSVWAQNLSFSRHHILSKLNQWLTPPLRDIHFSAGHWQEDASPLALQQYSLTVQLPPRPPAEEPQQKRDAHQAFQAWAKAVRLRAQSLPLCPHCGCPTPALELERWSVCSLCAVRALH</sequence>
<protein>
    <recommendedName>
        <fullName evidence="2">DUF721 domain-containing protein</fullName>
    </recommendedName>
</protein>
<dbReference type="STRING" id="395961.Cyan7425_5098"/>
<dbReference type="AlphaFoldDB" id="B8HPD2"/>
<evidence type="ECO:0000313" key="1">
    <source>
        <dbReference type="EMBL" id="ACL47392.1"/>
    </source>
</evidence>
<gene>
    <name evidence="1" type="ordered locus">Cyan7425_5098</name>
</gene>
<reference evidence="1" key="1">
    <citation type="submission" date="2009-01" db="EMBL/GenBank/DDBJ databases">
        <title>Complete sequence of chromosome Cyanothece sp. PCC 7425.</title>
        <authorList>
            <consortium name="US DOE Joint Genome Institute"/>
            <person name="Lucas S."/>
            <person name="Copeland A."/>
            <person name="Lapidus A."/>
            <person name="Glavina del Rio T."/>
            <person name="Dalin E."/>
            <person name="Tice H."/>
            <person name="Bruce D."/>
            <person name="Goodwin L."/>
            <person name="Pitluck S."/>
            <person name="Sims D."/>
            <person name="Meineke L."/>
            <person name="Brettin T."/>
            <person name="Detter J.C."/>
            <person name="Han C."/>
            <person name="Larimer F."/>
            <person name="Land M."/>
            <person name="Hauser L."/>
            <person name="Kyrpides N."/>
            <person name="Ovchinnikova G."/>
            <person name="Liberton M."/>
            <person name="Stoeckel J."/>
            <person name="Banerjee A."/>
            <person name="Singh A."/>
            <person name="Page L."/>
            <person name="Sato H."/>
            <person name="Zhao L."/>
            <person name="Sherman L."/>
            <person name="Pakrasi H."/>
            <person name="Richardson P."/>
        </authorList>
    </citation>
    <scope>NUCLEOTIDE SEQUENCE</scope>
    <source>
        <strain evidence="1">PCC 7425</strain>
    </source>
</reference>
<proteinExistence type="predicted"/>
<dbReference type="EMBL" id="CP001344">
    <property type="protein sequence ID" value="ACL47392.1"/>
    <property type="molecule type" value="Genomic_DNA"/>
</dbReference>
<dbReference type="PANTHER" id="PTHR36456:SF1">
    <property type="entry name" value="UPF0232 PROTEIN SCO3875"/>
    <property type="match status" value="1"/>
</dbReference>
<evidence type="ECO:0008006" key="2">
    <source>
        <dbReference type="Google" id="ProtNLM"/>
    </source>
</evidence>
<name>B8HPD2_CYAP4</name>
<accession>B8HPD2</accession>
<dbReference type="InterPro" id="IPR007922">
    <property type="entry name" value="DciA-like"/>
</dbReference>
<dbReference type="HOGENOM" id="CLU_127714_0_0_3"/>
<dbReference type="OrthoDB" id="511752at2"/>
<dbReference type="Pfam" id="PF05258">
    <property type="entry name" value="DciA"/>
    <property type="match status" value="1"/>
</dbReference>